<dbReference type="EMBL" id="CP112998">
    <property type="protein sequence ID" value="WAC10378.1"/>
    <property type="molecule type" value="Genomic_DNA"/>
</dbReference>
<sequence>MDLRKTVTIGGKTLTYDYDASGTKHKYVADTLTAKYAGDFEYNQSNVFKRLAISDGQAVYRKDTIRFDYFLKDYLGNVRVVFDERGRILQRTDYYPFGLEIDRNAPVQTPSARNNVNRFLYNGKELQVGTGLLDYGARMYMPEVWRWGVMDPMSEKGRRWSPYAYGFNNPMRFIDPDGMWPGQGLWNRIKESIKERSDWNKIPEHFKDYARKHPINALVAQKVIGQGEGLEAKLGNGPGMNGETTNKTKSPHDGGVKNAVKHAFASALVSMRVGKLDGNEIANLNESTQKQDPLLDMDLANNQVGIEIGEDLSFTASNSDVLSKVLEAGLNGELTIVTFDKTNDPTANKVNLSDKKYESKVSKIRDVIKKMKAQENDFKH</sequence>
<name>A0A9E8N7S9_9BACT</name>
<dbReference type="KEGG" id="dpf:ON006_21795"/>
<evidence type="ECO:0000313" key="4">
    <source>
        <dbReference type="Proteomes" id="UP001164653"/>
    </source>
</evidence>
<dbReference type="InterPro" id="IPR050708">
    <property type="entry name" value="T6SS_VgrG/RHS"/>
</dbReference>
<gene>
    <name evidence="3" type="ORF">ON006_21795</name>
</gene>
<evidence type="ECO:0000313" key="3">
    <source>
        <dbReference type="EMBL" id="WAC10378.1"/>
    </source>
</evidence>
<proteinExistence type="predicted"/>
<evidence type="ECO:0000256" key="1">
    <source>
        <dbReference type="SAM" id="MobiDB-lite"/>
    </source>
</evidence>
<dbReference type="NCBIfam" id="TIGR03696">
    <property type="entry name" value="Rhs_assc_core"/>
    <property type="match status" value="1"/>
</dbReference>
<dbReference type="RefSeq" id="WP_244824954.1">
    <property type="nucleotide sequence ID" value="NZ_CP112998.1"/>
</dbReference>
<protein>
    <submittedName>
        <fullName evidence="3">RHS repeat-associated core domain-containing protein</fullName>
    </submittedName>
</protein>
<dbReference type="PANTHER" id="PTHR32305">
    <property type="match status" value="1"/>
</dbReference>
<dbReference type="InterPro" id="IPR022385">
    <property type="entry name" value="Rhs_assc_core"/>
</dbReference>
<dbReference type="PANTHER" id="PTHR32305:SF15">
    <property type="entry name" value="PROTEIN RHSA-RELATED"/>
    <property type="match status" value="1"/>
</dbReference>
<dbReference type="AlphaFoldDB" id="A0A9E8N7S9"/>
<organism evidence="3 4">
    <name type="scientific">Dyadobacter pollutisoli</name>
    <dbReference type="NCBI Taxonomy" id="2910158"/>
    <lineage>
        <taxon>Bacteria</taxon>
        <taxon>Pseudomonadati</taxon>
        <taxon>Bacteroidota</taxon>
        <taxon>Cytophagia</taxon>
        <taxon>Cytophagales</taxon>
        <taxon>Spirosomataceae</taxon>
        <taxon>Dyadobacter</taxon>
    </lineage>
</organism>
<dbReference type="Gene3D" id="2.180.10.10">
    <property type="entry name" value="RHS repeat-associated core"/>
    <property type="match status" value="1"/>
</dbReference>
<reference evidence="3" key="1">
    <citation type="submission" date="2022-11" db="EMBL/GenBank/DDBJ databases">
        <title>Dyadobacter pollutisoli sp. nov., isolated from plastic dumped soil.</title>
        <authorList>
            <person name="Kim J.M."/>
            <person name="Kim K.R."/>
            <person name="Lee J.K."/>
            <person name="Hao L."/>
            <person name="Jeon C.O."/>
        </authorList>
    </citation>
    <scope>NUCLEOTIDE SEQUENCE</scope>
    <source>
        <strain evidence="3">U1</strain>
    </source>
</reference>
<dbReference type="Proteomes" id="UP001164653">
    <property type="component" value="Chromosome"/>
</dbReference>
<dbReference type="InterPro" id="IPR054246">
    <property type="entry name" value="DUF6973"/>
</dbReference>
<feature type="domain" description="DUF6973" evidence="2">
    <location>
        <begin position="247"/>
        <end position="327"/>
    </location>
</feature>
<dbReference type="Pfam" id="PF22322">
    <property type="entry name" value="DUF6973"/>
    <property type="match status" value="1"/>
</dbReference>
<accession>A0A9E8N7S9</accession>
<feature type="region of interest" description="Disordered" evidence="1">
    <location>
        <begin position="234"/>
        <end position="254"/>
    </location>
</feature>
<evidence type="ECO:0000259" key="2">
    <source>
        <dbReference type="Pfam" id="PF22322"/>
    </source>
</evidence>
<keyword evidence="4" id="KW-1185">Reference proteome</keyword>